<dbReference type="GO" id="GO:0005840">
    <property type="term" value="C:ribosome"/>
    <property type="evidence" value="ECO:0007669"/>
    <property type="project" value="UniProtKB-KW"/>
</dbReference>
<evidence type="ECO:0000313" key="7">
    <source>
        <dbReference type="Proteomes" id="UP000660262"/>
    </source>
</evidence>
<dbReference type="InterPro" id="IPR057264">
    <property type="entry name" value="Ribosomal_uL24_C"/>
</dbReference>
<feature type="region of interest" description="Disordered" evidence="4">
    <location>
        <begin position="1"/>
        <end position="31"/>
    </location>
</feature>
<feature type="compositionally biased region" description="Low complexity" evidence="4">
    <location>
        <begin position="1"/>
        <end position="11"/>
    </location>
</feature>
<dbReference type="GO" id="GO:1990904">
    <property type="term" value="C:ribonucleoprotein complex"/>
    <property type="evidence" value="ECO:0007669"/>
    <property type="project" value="UniProtKB-KW"/>
</dbReference>
<dbReference type="GO" id="GO:0006412">
    <property type="term" value="P:translation"/>
    <property type="evidence" value="ECO:0007669"/>
    <property type="project" value="InterPro"/>
</dbReference>
<keyword evidence="2" id="KW-0689">Ribosomal protein</keyword>
<dbReference type="InterPro" id="IPR014722">
    <property type="entry name" value="Rib_uL2_dom2"/>
</dbReference>
<dbReference type="CDD" id="cd06089">
    <property type="entry name" value="KOW_RPL26"/>
    <property type="match status" value="1"/>
</dbReference>
<dbReference type="HAMAP" id="MF_01326_B">
    <property type="entry name" value="Ribosomal_uL24_B"/>
    <property type="match status" value="1"/>
</dbReference>
<dbReference type="InterPro" id="IPR008991">
    <property type="entry name" value="Translation_prot_SH3-like_sf"/>
</dbReference>
<dbReference type="InterPro" id="IPR005825">
    <property type="entry name" value="Ribosomal_uL24_CS"/>
</dbReference>
<keyword evidence="3" id="KW-0687">Ribonucleoprotein</keyword>
<dbReference type="EMBL" id="BNJQ01000007">
    <property type="protein sequence ID" value="GHP04455.1"/>
    <property type="molecule type" value="Genomic_DNA"/>
</dbReference>
<comment type="caution">
    <text evidence="6">The sequence shown here is derived from an EMBL/GenBank/DDBJ whole genome shotgun (WGS) entry which is preliminary data.</text>
</comment>
<dbReference type="InterPro" id="IPR041988">
    <property type="entry name" value="Ribosomal_uL24_KOW"/>
</dbReference>
<comment type="similarity">
    <text evidence="1">Belongs to the universal ribosomal protein uL24 family.</text>
</comment>
<evidence type="ECO:0000256" key="2">
    <source>
        <dbReference type="ARBA" id="ARBA00022980"/>
    </source>
</evidence>
<dbReference type="SUPFAM" id="SSF50104">
    <property type="entry name" value="Translation proteins SH3-like domain"/>
    <property type="match status" value="1"/>
</dbReference>
<dbReference type="PROSITE" id="PS01108">
    <property type="entry name" value="RIBOSOMAL_L24"/>
    <property type="match status" value="1"/>
</dbReference>
<protein>
    <recommendedName>
        <fullName evidence="5">Large ribosomal subunit protein uL24 C-terminal domain-containing protein</fullName>
    </recommendedName>
</protein>
<dbReference type="Proteomes" id="UP000660262">
    <property type="component" value="Unassembled WGS sequence"/>
</dbReference>
<accession>A0A830HBS6</accession>
<dbReference type="GO" id="GO:0003735">
    <property type="term" value="F:structural constituent of ribosome"/>
    <property type="evidence" value="ECO:0007669"/>
    <property type="project" value="InterPro"/>
</dbReference>
<dbReference type="AlphaFoldDB" id="A0A830HBS6"/>
<dbReference type="Pfam" id="PF17136">
    <property type="entry name" value="ribosomal_L24"/>
    <property type="match status" value="1"/>
</dbReference>
<evidence type="ECO:0000256" key="4">
    <source>
        <dbReference type="SAM" id="MobiDB-lite"/>
    </source>
</evidence>
<dbReference type="InterPro" id="IPR003256">
    <property type="entry name" value="Ribosomal_uL24"/>
</dbReference>
<dbReference type="GO" id="GO:0003723">
    <property type="term" value="F:RNA binding"/>
    <property type="evidence" value="ECO:0007669"/>
    <property type="project" value="InterPro"/>
</dbReference>
<evidence type="ECO:0000256" key="1">
    <source>
        <dbReference type="ARBA" id="ARBA00010618"/>
    </source>
</evidence>
<evidence type="ECO:0000259" key="5">
    <source>
        <dbReference type="Pfam" id="PF17136"/>
    </source>
</evidence>
<feature type="region of interest" description="Disordered" evidence="4">
    <location>
        <begin position="346"/>
        <end position="370"/>
    </location>
</feature>
<dbReference type="PANTHER" id="PTHR12903">
    <property type="entry name" value="MITOCHONDRIAL RIBOSOMAL PROTEIN L24"/>
    <property type="match status" value="1"/>
</dbReference>
<dbReference type="NCBIfam" id="TIGR01079">
    <property type="entry name" value="rplX_bact"/>
    <property type="match status" value="1"/>
</dbReference>
<gene>
    <name evidence="6" type="ORF">PPROV_000320900</name>
</gene>
<dbReference type="Gene3D" id="2.30.30.30">
    <property type="match status" value="1"/>
</dbReference>
<dbReference type="OrthoDB" id="359154at2759"/>
<keyword evidence="7" id="KW-1185">Reference proteome</keyword>
<feature type="domain" description="Large ribosomal subunit protein uL24 C-terminal" evidence="5">
    <location>
        <begin position="101"/>
        <end position="157"/>
    </location>
</feature>
<reference evidence="6" key="1">
    <citation type="submission" date="2020-10" db="EMBL/GenBank/DDBJ databases">
        <title>Unveiling of a novel bifunctional photoreceptor, Dualchrome1, isolated from a cosmopolitan green alga.</title>
        <authorList>
            <person name="Suzuki S."/>
            <person name="Kawachi M."/>
        </authorList>
    </citation>
    <scope>NUCLEOTIDE SEQUENCE</scope>
    <source>
        <strain evidence="6">NIES 2893</strain>
    </source>
</reference>
<sequence>MSSSSSSSSSSQTPHKVVKKQFHKKPSRPGGPLKPWYITGIWPDKIGVRHAYNLVKNRIPENKWTVVRGDHVGVVCGKLKGKTGIVAKVMRKISSVVIEGVNLRKKHRVGITGEQESYMQPMPIHRSLVNHIDPVTNRPVRIKVVRSPETNRRVRVTVGRASSGSVLPRPHPHEFFERKAADGPTETPFAEAFKVTYCGDPAEDYLSWMRETAQWMGQVRLAAEEERRSGRRMLERGYVTRMSRPHTGFGIFPDPPSDPEVAKMSMLALSKNQKRYAMKNPLYSETRVDVRGSMITPALEKARRDKVHRIEVRRARMRRGMEAAGVKMGVGRRPHNRWWLAYGGTPKGFPVDPKSRGFQPPKKAKNRARV</sequence>
<organism evidence="6 7">
    <name type="scientific">Pycnococcus provasolii</name>
    <dbReference type="NCBI Taxonomy" id="41880"/>
    <lineage>
        <taxon>Eukaryota</taxon>
        <taxon>Viridiplantae</taxon>
        <taxon>Chlorophyta</taxon>
        <taxon>Pseudoscourfieldiophyceae</taxon>
        <taxon>Pseudoscourfieldiales</taxon>
        <taxon>Pycnococcaceae</taxon>
        <taxon>Pycnococcus</taxon>
    </lineage>
</organism>
<proteinExistence type="inferred from homology"/>
<evidence type="ECO:0000256" key="3">
    <source>
        <dbReference type="ARBA" id="ARBA00023274"/>
    </source>
</evidence>
<feature type="compositionally biased region" description="Basic residues" evidence="4">
    <location>
        <begin position="16"/>
        <end position="27"/>
    </location>
</feature>
<name>A0A830HBS6_9CHLO</name>
<evidence type="ECO:0000313" key="6">
    <source>
        <dbReference type="EMBL" id="GHP04455.1"/>
    </source>
</evidence>